<keyword evidence="2" id="KW-1185">Reference proteome</keyword>
<comment type="caution">
    <text evidence="1">The sequence shown here is derived from an EMBL/GenBank/DDBJ whole genome shotgun (WGS) entry which is preliminary data.</text>
</comment>
<organism evidence="1 2">
    <name type="scientific">Hermanssonia centrifuga</name>
    <dbReference type="NCBI Taxonomy" id="98765"/>
    <lineage>
        <taxon>Eukaryota</taxon>
        <taxon>Fungi</taxon>
        <taxon>Dikarya</taxon>
        <taxon>Basidiomycota</taxon>
        <taxon>Agaricomycotina</taxon>
        <taxon>Agaricomycetes</taxon>
        <taxon>Polyporales</taxon>
        <taxon>Meruliaceae</taxon>
        <taxon>Hermanssonia</taxon>
    </lineage>
</organism>
<dbReference type="EMBL" id="MLYV02000835">
    <property type="protein sequence ID" value="PSR76771.1"/>
    <property type="molecule type" value="Genomic_DNA"/>
</dbReference>
<evidence type="ECO:0000313" key="2">
    <source>
        <dbReference type="Proteomes" id="UP000186601"/>
    </source>
</evidence>
<dbReference type="Proteomes" id="UP000186601">
    <property type="component" value="Unassembled WGS sequence"/>
</dbReference>
<dbReference type="AlphaFoldDB" id="A0A2R6NUB3"/>
<proteinExistence type="predicted"/>
<name>A0A2R6NUB3_9APHY</name>
<evidence type="ECO:0008006" key="3">
    <source>
        <dbReference type="Google" id="ProtNLM"/>
    </source>
</evidence>
<dbReference type="STRING" id="98765.A0A2R6NUB3"/>
<sequence length="308" mass="34516">MAEDCPAEVWSRIFTLACTDGGFTGCSLSRVSRYFREVVFPTQLRSVALKGGDKIVHFADVLSARPPEHRRVQHLFLMGGEGKPATASNASMYKAIALILSLVGKNLETLTSLLPQRNIDRNSILCTELPSLVELTVHGYFLLPVRIESGAQMQESFPSLRYLHILSSCHSAVLYTTRAPALTHIRLSAVLDPFLQVLRGFLSDNSLITSQPPLLPPTLQKILLQRDAALSRIRTFISGPRTSANLKELLRVDKENKIVVIDDIRRRDGSLAPEHYKEGRKHWEERIDGGEGCWAENTRIMMDTRMIL</sequence>
<dbReference type="OrthoDB" id="2748701at2759"/>
<gene>
    <name evidence="1" type="ORF">PHLCEN_2v8223</name>
</gene>
<evidence type="ECO:0000313" key="1">
    <source>
        <dbReference type="EMBL" id="PSR76771.1"/>
    </source>
</evidence>
<reference evidence="1 2" key="1">
    <citation type="submission" date="2018-02" db="EMBL/GenBank/DDBJ databases">
        <title>Genome sequence of the basidiomycete white-rot fungus Phlebia centrifuga.</title>
        <authorList>
            <person name="Granchi Z."/>
            <person name="Peng M."/>
            <person name="de Vries R.P."/>
            <person name="Hilden K."/>
            <person name="Makela M.R."/>
            <person name="Grigoriev I."/>
            <person name="Riley R."/>
        </authorList>
    </citation>
    <scope>NUCLEOTIDE SEQUENCE [LARGE SCALE GENOMIC DNA]</scope>
    <source>
        <strain evidence="1 2">FBCC195</strain>
    </source>
</reference>
<accession>A0A2R6NUB3</accession>
<protein>
    <recommendedName>
        <fullName evidence="3">F-box domain-containing protein</fullName>
    </recommendedName>
</protein>